<name>A0ABZ2M096_9BACT</name>
<reference evidence="2 3" key="1">
    <citation type="submission" date="2021-12" db="EMBL/GenBank/DDBJ databases">
        <title>Discovery of the Pendulisporaceae a myxobacterial family with distinct sporulation behavior and unique specialized metabolism.</title>
        <authorList>
            <person name="Garcia R."/>
            <person name="Popoff A."/>
            <person name="Bader C.D."/>
            <person name="Loehr J."/>
            <person name="Walesch S."/>
            <person name="Walt C."/>
            <person name="Boldt J."/>
            <person name="Bunk B."/>
            <person name="Haeckl F.J.F.P.J."/>
            <person name="Gunesch A.P."/>
            <person name="Birkelbach J."/>
            <person name="Nuebel U."/>
            <person name="Pietschmann T."/>
            <person name="Bach T."/>
            <person name="Mueller R."/>
        </authorList>
    </citation>
    <scope>NUCLEOTIDE SEQUENCE [LARGE SCALE GENOMIC DNA]</scope>
    <source>
        <strain evidence="2 3">MSr11954</strain>
    </source>
</reference>
<dbReference type="SMART" id="SM00450">
    <property type="entry name" value="RHOD"/>
    <property type="match status" value="1"/>
</dbReference>
<gene>
    <name evidence="2" type="ORF">LZC94_03755</name>
</gene>
<evidence type="ECO:0000259" key="1">
    <source>
        <dbReference type="PROSITE" id="PS50206"/>
    </source>
</evidence>
<organism evidence="2 3">
    <name type="scientific">Pendulispora albinea</name>
    <dbReference type="NCBI Taxonomy" id="2741071"/>
    <lineage>
        <taxon>Bacteria</taxon>
        <taxon>Pseudomonadati</taxon>
        <taxon>Myxococcota</taxon>
        <taxon>Myxococcia</taxon>
        <taxon>Myxococcales</taxon>
        <taxon>Sorangiineae</taxon>
        <taxon>Pendulisporaceae</taxon>
        <taxon>Pendulispora</taxon>
    </lineage>
</organism>
<dbReference type="SUPFAM" id="SSF52821">
    <property type="entry name" value="Rhodanese/Cell cycle control phosphatase"/>
    <property type="match status" value="1"/>
</dbReference>
<dbReference type="PROSITE" id="PS50206">
    <property type="entry name" value="RHODANESE_3"/>
    <property type="match status" value="1"/>
</dbReference>
<evidence type="ECO:0000313" key="2">
    <source>
        <dbReference type="EMBL" id="WXB16397.1"/>
    </source>
</evidence>
<dbReference type="PANTHER" id="PTHR43031">
    <property type="entry name" value="FAD-DEPENDENT OXIDOREDUCTASE"/>
    <property type="match status" value="1"/>
</dbReference>
<dbReference type="EMBL" id="CP089984">
    <property type="protein sequence ID" value="WXB16397.1"/>
    <property type="molecule type" value="Genomic_DNA"/>
</dbReference>
<sequence length="166" mass="18204">MSETEAQKKPRFSFLFEIPPAPAEEAHRHFLGKLAFETDPADVHLDVTRETPGLAVVDVRSAAAFEDMHIPGSLNLPGRSITETSAAALRGKLVVVYCWSISCNGSTRAAARLSGLGIQVKEMIGGLDAWLREGYPVEGALPKDVSFDDYSRWHHAGNTGRFERRP</sequence>
<feature type="domain" description="Rhodanese" evidence="1">
    <location>
        <begin position="50"/>
        <end position="139"/>
    </location>
</feature>
<dbReference type="Pfam" id="PF00581">
    <property type="entry name" value="Rhodanese"/>
    <property type="match status" value="1"/>
</dbReference>
<dbReference type="Proteomes" id="UP001370348">
    <property type="component" value="Chromosome"/>
</dbReference>
<protein>
    <submittedName>
        <fullName evidence="2">Rhodanese-like domain-containing protein</fullName>
    </submittedName>
</protein>
<dbReference type="InterPro" id="IPR001763">
    <property type="entry name" value="Rhodanese-like_dom"/>
</dbReference>
<accession>A0ABZ2M096</accession>
<dbReference type="Gene3D" id="3.40.250.10">
    <property type="entry name" value="Rhodanese-like domain"/>
    <property type="match status" value="1"/>
</dbReference>
<dbReference type="InterPro" id="IPR036873">
    <property type="entry name" value="Rhodanese-like_dom_sf"/>
</dbReference>
<dbReference type="RefSeq" id="WP_394826021.1">
    <property type="nucleotide sequence ID" value="NZ_CP089984.1"/>
</dbReference>
<evidence type="ECO:0000313" key="3">
    <source>
        <dbReference type="Proteomes" id="UP001370348"/>
    </source>
</evidence>
<dbReference type="PANTHER" id="PTHR43031:SF1">
    <property type="entry name" value="PYRIDINE NUCLEOTIDE-DISULPHIDE OXIDOREDUCTASE"/>
    <property type="match status" value="1"/>
</dbReference>
<dbReference type="InterPro" id="IPR050229">
    <property type="entry name" value="GlpE_sulfurtransferase"/>
</dbReference>
<proteinExistence type="predicted"/>
<keyword evidence="3" id="KW-1185">Reference proteome</keyword>